<dbReference type="InterPro" id="IPR000866">
    <property type="entry name" value="AhpC/TSA"/>
</dbReference>
<dbReference type="InterPro" id="IPR036249">
    <property type="entry name" value="Thioredoxin-like_sf"/>
</dbReference>
<reference evidence="4" key="1">
    <citation type="journal article" date="2019" name="Int. J. Syst. Evol. Microbiol.">
        <title>The Global Catalogue of Microorganisms (GCM) 10K type strain sequencing project: providing services to taxonomists for standard genome sequencing and annotation.</title>
        <authorList>
            <consortium name="The Broad Institute Genomics Platform"/>
            <consortium name="The Broad Institute Genome Sequencing Center for Infectious Disease"/>
            <person name="Wu L."/>
            <person name="Ma J."/>
        </authorList>
    </citation>
    <scope>NUCLEOTIDE SEQUENCE [LARGE SCALE GENOMIC DNA]</scope>
    <source>
        <strain evidence="4">CGMCC 4.7427</strain>
    </source>
</reference>
<dbReference type="PROSITE" id="PS51352">
    <property type="entry name" value="THIOREDOXIN_2"/>
    <property type="match status" value="1"/>
</dbReference>
<dbReference type="InterPro" id="IPR013766">
    <property type="entry name" value="Thioredoxin_domain"/>
</dbReference>
<evidence type="ECO:0000259" key="2">
    <source>
        <dbReference type="PROSITE" id="PS51352"/>
    </source>
</evidence>
<dbReference type="SUPFAM" id="SSF52833">
    <property type="entry name" value="Thioredoxin-like"/>
    <property type="match status" value="1"/>
</dbReference>
<dbReference type="CDD" id="cd02966">
    <property type="entry name" value="TlpA_like_family"/>
    <property type="match status" value="1"/>
</dbReference>
<dbReference type="Gene3D" id="3.40.30.10">
    <property type="entry name" value="Glutaredoxin"/>
    <property type="match status" value="1"/>
</dbReference>
<dbReference type="EMBL" id="JBHSHB010000003">
    <property type="protein sequence ID" value="MFC4688885.1"/>
    <property type="molecule type" value="Genomic_DNA"/>
</dbReference>
<keyword evidence="4" id="KW-1185">Reference proteome</keyword>
<feature type="domain" description="Thioredoxin" evidence="2">
    <location>
        <begin position="97"/>
        <end position="238"/>
    </location>
</feature>
<keyword evidence="1" id="KW-0732">Signal</keyword>
<feature type="chain" id="PRO_5047107018" evidence="1">
    <location>
        <begin position="21"/>
        <end position="244"/>
    </location>
</feature>
<evidence type="ECO:0000256" key="1">
    <source>
        <dbReference type="SAM" id="SignalP"/>
    </source>
</evidence>
<evidence type="ECO:0000313" key="3">
    <source>
        <dbReference type="EMBL" id="MFC4688885.1"/>
    </source>
</evidence>
<gene>
    <name evidence="3" type="ORF">ACFO5T_00450</name>
</gene>
<feature type="signal peptide" evidence="1">
    <location>
        <begin position="1"/>
        <end position="20"/>
    </location>
</feature>
<protein>
    <submittedName>
        <fullName evidence="3">TlpA family protein disulfide reductase</fullName>
    </submittedName>
</protein>
<dbReference type="PANTHER" id="PTHR42852">
    <property type="entry name" value="THIOL:DISULFIDE INTERCHANGE PROTEIN DSBE"/>
    <property type="match status" value="1"/>
</dbReference>
<dbReference type="Pfam" id="PF00578">
    <property type="entry name" value="AhpC-TSA"/>
    <property type="match status" value="1"/>
</dbReference>
<evidence type="ECO:0000313" key="4">
    <source>
        <dbReference type="Proteomes" id="UP001595878"/>
    </source>
</evidence>
<name>A0ABV9L4X1_9FLAO</name>
<dbReference type="Proteomes" id="UP001595878">
    <property type="component" value="Unassembled WGS sequence"/>
</dbReference>
<dbReference type="InterPro" id="IPR050553">
    <property type="entry name" value="Thioredoxin_ResA/DsbE_sf"/>
</dbReference>
<organism evidence="3 4">
    <name type="scientific">Dokdonia genika</name>
    <dbReference type="NCBI Taxonomy" id="308113"/>
    <lineage>
        <taxon>Bacteria</taxon>
        <taxon>Pseudomonadati</taxon>
        <taxon>Bacteroidota</taxon>
        <taxon>Flavobacteriia</taxon>
        <taxon>Flavobacteriales</taxon>
        <taxon>Flavobacteriaceae</taxon>
        <taxon>Dokdonia</taxon>
    </lineage>
</organism>
<comment type="caution">
    <text evidence="3">The sequence shown here is derived from an EMBL/GenBank/DDBJ whole genome shotgun (WGS) entry which is preliminary data.</text>
</comment>
<accession>A0ABV9L4X1</accession>
<dbReference type="RefSeq" id="WP_380031113.1">
    <property type="nucleotide sequence ID" value="NZ_JBHSHB010000003.1"/>
</dbReference>
<dbReference type="PANTHER" id="PTHR42852:SF13">
    <property type="entry name" value="PROTEIN DIPZ"/>
    <property type="match status" value="1"/>
</dbReference>
<proteinExistence type="predicted"/>
<sequence length="244" mass="28034">MMMKKIQCLFILFFALALNAQDNYYVFQGDTYNEEAFQAKLKSIEEVYGAQGSWKYTKANFKVRHMRVRQDSIIQEVEVMLSQSNSAPLDINVGVNGLINKPLPDFQLQDLANGLKSKESYNDKITLINLWFTSCPPCIAEIPYLNDLKKQYEDRVNFVAITFEPKSKIDAFLTKKPFDFEHLVDGDSYLKQDLKTNTYPKLVFMDRNGTVRFVENAVMAQGRGPAAEVTEILKEHLDYLLADN</sequence>